<protein>
    <submittedName>
        <fullName evidence="1">Uncharacterized protein Tre1p</fullName>
    </submittedName>
</protein>
<keyword evidence="2" id="KW-1185">Reference proteome</keyword>
<name>A0ACA9Y9M9_9ASCO</name>
<accession>A0ACA9Y9M9</accession>
<comment type="caution">
    <text evidence="1">The sequence shown here is derived from an EMBL/GenBank/DDBJ whole genome shotgun (WGS) entry which is preliminary data.</text>
</comment>
<evidence type="ECO:0000313" key="1">
    <source>
        <dbReference type="EMBL" id="CAH6721750.1"/>
    </source>
</evidence>
<reference evidence="1" key="1">
    <citation type="submission" date="2022-06" db="EMBL/GenBank/DDBJ databases">
        <authorList>
            <person name="Legras J.-L."/>
            <person name="Devillers H."/>
            <person name="Grondin C."/>
        </authorList>
    </citation>
    <scope>NUCLEOTIDE SEQUENCE</scope>
    <source>
        <strain evidence="1">CLIB 1444</strain>
    </source>
</reference>
<organism evidence="1 2">
    <name type="scientific">[Candida] jaroonii</name>
    <dbReference type="NCBI Taxonomy" id="467808"/>
    <lineage>
        <taxon>Eukaryota</taxon>
        <taxon>Fungi</taxon>
        <taxon>Dikarya</taxon>
        <taxon>Ascomycota</taxon>
        <taxon>Saccharomycotina</taxon>
        <taxon>Pichiomycetes</taxon>
        <taxon>Debaryomycetaceae</taxon>
        <taxon>Yamadazyma</taxon>
    </lineage>
</organism>
<dbReference type="EMBL" id="CALSDN010000007">
    <property type="protein sequence ID" value="CAH6721750.1"/>
    <property type="molecule type" value="Genomic_DNA"/>
</dbReference>
<gene>
    <name evidence="1" type="ORF">CLIB1444_07S01618</name>
</gene>
<proteinExistence type="predicted"/>
<dbReference type="Proteomes" id="UP001152531">
    <property type="component" value="Unassembled WGS sequence"/>
</dbReference>
<sequence>MTGSNGYERVANDSGGDNITGSSVSMPFLPPSYDEAYDGSEDTRVGNANEMEQFEIDDFDVEGVQRDGFLTRASLITKKLAMGVSNSYNKVTKMIDPIYEGLSFLNMQYEKVILKVGNPLVVKRLLYVFFMVFIVFLVSHYTINEGVNGTSGGAFSSGKFYDIDILSSIIEDHIDMSNMQNHLEYFSSMPHLAGTSGDLALAKYIETYMKNNGVQTIENFELKSYTNYPRSKSFVKLSDDSFEAKLHEGDEKSIEYLSHNPNSLKTDQPIEGKMVFVNFGTEDDFQKLQEGNIDVKDCILLMRYGGGIIESNKVLMAQDKGAKAVIFISRKISIGKDDSVAEYDDVIQRENVGLSRYSSGDILTPGWSSDEGYGSKLLWMKSKTTPKIPTIPISFKDGETLIKIFNGKGIKFQEDSFSGPTDDDSKKLKIHVSNSERDTHALWNVIGTIQGREQHDKSIIIGAARDASCFGTVGSNTGSVVLLEMIKIFTTMQRKYNWTPSRTIKFISFDGTNYNLAGSTEWVEENKRILRSQAYTYIDLSDAVSGDNLSIKANPFLHQIIKDCLKNVGSKSIQSKRNSKIQHKDKTINLYELYKLQNQGSDAISNDLIEERNYIPFINILNVPSMEIKFKGTKYARHSCYDNYDNFDKAKIDPSMKKHGQLVELLSNIVLNVAEQAVIPFKFTQFVDRLFEYQVNLAKYIDEQIKKDTHPSKPQVHYDKLIKALNVLKEGATDFDNWVHSWNEFIVQSADIEPSLLAMKRWKWNDCLVEFNQHFISKDIQQARPGYLNMLFGTSFNAPVKSQDEWNWNTFPLIRDFVDKGDFGRAQFHIDELAGIIEYSAREFTAY</sequence>
<evidence type="ECO:0000313" key="2">
    <source>
        <dbReference type="Proteomes" id="UP001152531"/>
    </source>
</evidence>